<keyword evidence="1" id="KW-0175">Coiled coil</keyword>
<protein>
    <submittedName>
        <fullName evidence="3">Uncharacterized protein</fullName>
    </submittedName>
</protein>
<evidence type="ECO:0000313" key="4">
    <source>
        <dbReference type="Proteomes" id="UP000054516"/>
    </source>
</evidence>
<evidence type="ECO:0000313" key="3">
    <source>
        <dbReference type="EMBL" id="GAP86690.1"/>
    </source>
</evidence>
<dbReference type="OrthoDB" id="5201136at2759"/>
<feature type="region of interest" description="Disordered" evidence="2">
    <location>
        <begin position="371"/>
        <end position="411"/>
    </location>
</feature>
<reference evidence="3" key="1">
    <citation type="submission" date="2016-03" db="EMBL/GenBank/DDBJ databases">
        <title>Draft genome sequence of Rosellinia necatrix.</title>
        <authorList>
            <person name="Kanematsu S."/>
        </authorList>
    </citation>
    <scope>NUCLEOTIDE SEQUENCE [LARGE SCALE GENOMIC DNA]</scope>
    <source>
        <strain evidence="3">W97</strain>
    </source>
</reference>
<keyword evidence="4" id="KW-1185">Reference proteome</keyword>
<gene>
    <name evidence="3" type="ORF">SAMD00023353_2000370</name>
</gene>
<evidence type="ECO:0000256" key="2">
    <source>
        <dbReference type="SAM" id="MobiDB-lite"/>
    </source>
</evidence>
<evidence type="ECO:0000256" key="1">
    <source>
        <dbReference type="SAM" id="Coils"/>
    </source>
</evidence>
<feature type="compositionally biased region" description="Polar residues" evidence="2">
    <location>
        <begin position="195"/>
        <end position="220"/>
    </location>
</feature>
<feature type="region of interest" description="Disordered" evidence="2">
    <location>
        <begin position="190"/>
        <end position="226"/>
    </location>
</feature>
<feature type="compositionally biased region" description="Basic and acidic residues" evidence="2">
    <location>
        <begin position="371"/>
        <end position="381"/>
    </location>
</feature>
<accession>A0A1W2TF59</accession>
<proteinExistence type="predicted"/>
<dbReference type="AlphaFoldDB" id="A0A1W2TF59"/>
<sequence>MTQHKAISSSGEALVVSPNADIDMDANMDATMVINVVDNTVTDTVTNTVTDMVTNTVTDTVTNTVTDTVTNTVTDSSMDLLAVAVDVVDSSSKKKKRKEPHEYSTNPNTIRVRERIASLTPYRLAVERAKSNDLKAVSSAWKERAATETYKAASEADKKKIIEEVEHEVMERRRRKGIDASTKIAALNQRLDPNGDNTPGQHATDTAASATKTVNKSTPQMAPPGYIPYPTQTIDKLMEIPKRGTVLPETEQLPGHVSGFPAGSGSSAGSAVALGSRAHDSDDAANLSASITRLCEQYCEERKRHAESEEKLKGEIRKLQELLETMRGQIREMGSLIQSGHSPQASSPVAQICIRGLPVTRHPNYGYHIGHHDDHHDHHAENTTSSTTVVPNNNTSNDGSNTNNGHAAGASGAWPREFWF</sequence>
<name>A0A1W2TF59_ROSNE</name>
<dbReference type="EMBL" id="DF977465">
    <property type="protein sequence ID" value="GAP86690.1"/>
    <property type="molecule type" value="Genomic_DNA"/>
</dbReference>
<dbReference type="Proteomes" id="UP000054516">
    <property type="component" value="Unassembled WGS sequence"/>
</dbReference>
<feature type="coiled-coil region" evidence="1">
    <location>
        <begin position="302"/>
        <end position="329"/>
    </location>
</feature>
<organism evidence="3">
    <name type="scientific">Rosellinia necatrix</name>
    <name type="common">White root-rot fungus</name>
    <dbReference type="NCBI Taxonomy" id="77044"/>
    <lineage>
        <taxon>Eukaryota</taxon>
        <taxon>Fungi</taxon>
        <taxon>Dikarya</taxon>
        <taxon>Ascomycota</taxon>
        <taxon>Pezizomycotina</taxon>
        <taxon>Sordariomycetes</taxon>
        <taxon>Xylariomycetidae</taxon>
        <taxon>Xylariales</taxon>
        <taxon>Xylariaceae</taxon>
        <taxon>Rosellinia</taxon>
    </lineage>
</organism>
<feature type="compositionally biased region" description="Low complexity" evidence="2">
    <location>
        <begin position="382"/>
        <end position="405"/>
    </location>
</feature>